<reference evidence="2 4" key="2">
    <citation type="submission" date="2017-09" db="EMBL/GenBank/DDBJ databases">
        <title>Comparative genomics of rhizobia isolated from Phaseolus vulgaris in China.</title>
        <authorList>
            <person name="Tong W."/>
        </authorList>
    </citation>
    <scope>NUCLEOTIDE SEQUENCE [LARGE SCALE GENOMIC DNA]</scope>
    <source>
        <strain evidence="2 4">Y27</strain>
    </source>
</reference>
<dbReference type="EMBL" id="NWSL01000041">
    <property type="protein sequence ID" value="PDS47602.1"/>
    <property type="molecule type" value="Genomic_DNA"/>
</dbReference>
<sequence length="55" mass="5661">MHFLKAFLADNRGATAVEYGLIAAVIGGAIVSALGIFSGRLQDIFNAIGNNLPGN</sequence>
<evidence type="ECO:0000313" key="4">
    <source>
        <dbReference type="Proteomes" id="UP000219972"/>
    </source>
</evidence>
<comment type="caution">
    <text evidence="3">The sequence shown here is derived from an EMBL/GenBank/DDBJ whole genome shotgun (WGS) entry which is preliminary data.</text>
</comment>
<accession>A0A432N7X6</accession>
<dbReference type="GeneID" id="75221976"/>
<dbReference type="RefSeq" id="WP_047619943.1">
    <property type="nucleotide sequence ID" value="NZ_BMFI01000029.1"/>
</dbReference>
<reference evidence="3 5" key="1">
    <citation type="journal article" date="2015" name="Int. J. Syst. Evol. Microbiol.">
        <title>Rhizobium anhuiense sp. nov., isolated from effective nodules of Vicia faba and Pisum sativum.</title>
        <authorList>
            <person name="Zhang Y.J."/>
            <person name="Zheng W.T."/>
            <person name="Everall I."/>
            <person name="Young J.P."/>
            <person name="Zhang X.X."/>
            <person name="Tian C.F."/>
            <person name="Sui X.H."/>
            <person name="Wang E.T."/>
            <person name="Chen W.X."/>
        </authorList>
    </citation>
    <scope>NUCLEOTIDE SEQUENCE [LARGE SCALE GENOMIC DNA]</scope>
    <source>
        <strain evidence="3 5">CCBAU 23252</strain>
    </source>
</reference>
<dbReference type="Pfam" id="PF04964">
    <property type="entry name" value="Flp_Fap"/>
    <property type="match status" value="1"/>
</dbReference>
<evidence type="ECO:0000256" key="1">
    <source>
        <dbReference type="SAM" id="Phobius"/>
    </source>
</evidence>
<dbReference type="AlphaFoldDB" id="A0A432N7X6"/>
<keyword evidence="1" id="KW-0812">Transmembrane</keyword>
<dbReference type="Proteomes" id="UP000273611">
    <property type="component" value="Unassembled WGS sequence"/>
</dbReference>
<dbReference type="EMBL" id="RIBW01000030">
    <property type="protein sequence ID" value="RUL95661.1"/>
    <property type="molecule type" value="Genomic_DNA"/>
</dbReference>
<name>A0A432N7X6_9HYPH</name>
<gene>
    <name evidence="2" type="ORF">CO662_34035</name>
    <name evidence="3" type="ORF">EEQ99_33700</name>
</gene>
<proteinExistence type="predicted"/>
<keyword evidence="4" id="KW-1185">Reference proteome</keyword>
<dbReference type="Proteomes" id="UP000219972">
    <property type="component" value="Unassembled WGS sequence"/>
</dbReference>
<evidence type="ECO:0000313" key="5">
    <source>
        <dbReference type="Proteomes" id="UP000273611"/>
    </source>
</evidence>
<evidence type="ECO:0000313" key="3">
    <source>
        <dbReference type="EMBL" id="RUL95661.1"/>
    </source>
</evidence>
<keyword evidence="1" id="KW-0472">Membrane</keyword>
<reference evidence="3" key="3">
    <citation type="submission" date="2018-11" db="EMBL/GenBank/DDBJ databases">
        <authorList>
            <person name="Huo Y."/>
        </authorList>
    </citation>
    <scope>NUCLEOTIDE SEQUENCE</scope>
    <source>
        <strain evidence="3">CCBAU 23252</strain>
    </source>
</reference>
<feature type="transmembrane region" description="Helical" evidence="1">
    <location>
        <begin position="20"/>
        <end position="37"/>
    </location>
</feature>
<keyword evidence="1" id="KW-1133">Transmembrane helix</keyword>
<dbReference type="InterPro" id="IPR007047">
    <property type="entry name" value="Flp_Fap"/>
</dbReference>
<evidence type="ECO:0000313" key="2">
    <source>
        <dbReference type="EMBL" id="PDS47602.1"/>
    </source>
</evidence>
<protein>
    <submittedName>
        <fullName evidence="3">Flp family type IVb pilin</fullName>
    </submittedName>
</protein>
<organism evidence="3 5">
    <name type="scientific">Rhizobium anhuiense</name>
    <dbReference type="NCBI Taxonomy" id="1184720"/>
    <lineage>
        <taxon>Bacteria</taxon>
        <taxon>Pseudomonadati</taxon>
        <taxon>Pseudomonadota</taxon>
        <taxon>Alphaproteobacteria</taxon>
        <taxon>Hyphomicrobiales</taxon>
        <taxon>Rhizobiaceae</taxon>
        <taxon>Rhizobium/Agrobacterium group</taxon>
        <taxon>Rhizobium</taxon>
    </lineage>
</organism>